<dbReference type="EMBL" id="KN846959">
    <property type="protein sequence ID" value="KIW66850.1"/>
    <property type="molecule type" value="Genomic_DNA"/>
</dbReference>
<dbReference type="STRING" id="5601.A0A0D2FJA1"/>
<proteinExistence type="predicted"/>
<evidence type="ECO:0000313" key="2">
    <source>
        <dbReference type="EMBL" id="KIW66850.1"/>
    </source>
</evidence>
<dbReference type="Proteomes" id="UP000054266">
    <property type="component" value="Unassembled WGS sequence"/>
</dbReference>
<gene>
    <name evidence="2" type="ORF">PV04_06141</name>
</gene>
<feature type="domain" description="DUF7918" evidence="1">
    <location>
        <begin position="7"/>
        <end position="248"/>
    </location>
</feature>
<organism evidence="2 3">
    <name type="scientific">Phialophora macrospora</name>
    <dbReference type="NCBI Taxonomy" id="1851006"/>
    <lineage>
        <taxon>Eukaryota</taxon>
        <taxon>Fungi</taxon>
        <taxon>Dikarya</taxon>
        <taxon>Ascomycota</taxon>
        <taxon>Pezizomycotina</taxon>
        <taxon>Eurotiomycetes</taxon>
        <taxon>Chaetothyriomycetidae</taxon>
        <taxon>Chaetothyriales</taxon>
        <taxon>Herpotrichiellaceae</taxon>
        <taxon>Phialophora</taxon>
    </lineage>
</organism>
<sequence>MAIIGKFEVTITSGGKVLREYDFAADDQVDHEGDKRAQVDGLAGRKRSTQSHERIFRYVEATPDANFEISYKMGPKQAFGCASHICFLTSVDGRRICSPMAQKEEYRKSGTFSSTKKGDLSICGSEMKLHRFCWTQISTTDVKPNATLAELKAMYGNKGTIRVDVWRQQSHSNDHQEDLLAPTMTSNIPECALKGRAVEVGIQFRKAERIRHREIITAKAVDTDPLATFVFFYRSKSALQILGVIPRTPEPVPLEDRDEETLTPAEMLELIRRQKAERMAEKVKIKEEKAEANLRQLAGIKREADAQDDEEISIVAQTAKKPRREVAVVELLD</sequence>
<evidence type="ECO:0000259" key="1">
    <source>
        <dbReference type="Pfam" id="PF25534"/>
    </source>
</evidence>
<reference evidence="2 3" key="1">
    <citation type="submission" date="2015-01" db="EMBL/GenBank/DDBJ databases">
        <title>The Genome Sequence of Capronia semiimmersa CBS27337.</title>
        <authorList>
            <consortium name="The Broad Institute Genomics Platform"/>
            <person name="Cuomo C."/>
            <person name="de Hoog S."/>
            <person name="Gorbushina A."/>
            <person name="Stielow B."/>
            <person name="Teixiera M."/>
            <person name="Abouelleil A."/>
            <person name="Chapman S.B."/>
            <person name="Priest M."/>
            <person name="Young S.K."/>
            <person name="Wortman J."/>
            <person name="Nusbaum C."/>
            <person name="Birren B."/>
        </authorList>
    </citation>
    <scope>NUCLEOTIDE SEQUENCE [LARGE SCALE GENOMIC DNA]</scope>
    <source>
        <strain evidence="2 3">CBS 27337</strain>
    </source>
</reference>
<dbReference type="PANTHER" id="PTHR36223:SF1">
    <property type="entry name" value="TRANSCRIPTION ELONGATION FACTOR EAF N-TERMINAL DOMAIN-CONTAINING PROTEIN"/>
    <property type="match status" value="1"/>
</dbReference>
<evidence type="ECO:0000313" key="3">
    <source>
        <dbReference type="Proteomes" id="UP000054266"/>
    </source>
</evidence>
<dbReference type="InterPro" id="IPR057678">
    <property type="entry name" value="DUF7918"/>
</dbReference>
<name>A0A0D2FJA1_9EURO</name>
<keyword evidence="3" id="KW-1185">Reference proteome</keyword>
<accession>A0A0D2FJA1</accession>
<dbReference type="Pfam" id="PF25534">
    <property type="entry name" value="DUF7918"/>
    <property type="match status" value="1"/>
</dbReference>
<protein>
    <recommendedName>
        <fullName evidence="1">DUF7918 domain-containing protein</fullName>
    </recommendedName>
</protein>
<dbReference type="AlphaFoldDB" id="A0A0D2FJA1"/>
<dbReference type="PANTHER" id="PTHR36223">
    <property type="entry name" value="BETA-LACTAMASE-TYPE TRANSPEPTIDASE FOLD DOMAIN CONTAINING PROTEIN"/>
    <property type="match status" value="1"/>
</dbReference>
<dbReference type="HOGENOM" id="CLU_070614_1_0_1"/>